<sequence length="76" mass="8789">MESNKNKALKASLSQTERQFGKNTVMQVEDRLAIFSDQIRMKMVFTLDHPISTIEKVYTRFGIVDLKLANDSLYSF</sequence>
<dbReference type="Proteomes" id="UP000242502">
    <property type="component" value="Unassembled WGS sequence"/>
</dbReference>
<name>A0A1D2QQ82_9GAMM</name>
<gene>
    <name evidence="1" type="ORF">AB835_07500</name>
</gene>
<protein>
    <submittedName>
        <fullName evidence="1">Uncharacterized protein</fullName>
    </submittedName>
</protein>
<dbReference type="EMBL" id="MDLC01000022">
    <property type="protein sequence ID" value="ODS23732.1"/>
    <property type="molecule type" value="Genomic_DNA"/>
</dbReference>
<accession>A0A1D2QQ82</accession>
<evidence type="ECO:0000313" key="1">
    <source>
        <dbReference type="EMBL" id="ODS23732.1"/>
    </source>
</evidence>
<comment type="caution">
    <text evidence="1">The sequence shown here is derived from an EMBL/GenBank/DDBJ whole genome shotgun (WGS) entry which is preliminary data.</text>
</comment>
<dbReference type="STRING" id="62101.AB835_07500"/>
<dbReference type="AlphaFoldDB" id="A0A1D2QQ82"/>
<evidence type="ECO:0000313" key="2">
    <source>
        <dbReference type="Proteomes" id="UP000242502"/>
    </source>
</evidence>
<proteinExistence type="predicted"/>
<organism evidence="1 2">
    <name type="scientific">Candidatus Endobugula sertula</name>
    <name type="common">Bugula neritina bacterial symbiont</name>
    <dbReference type="NCBI Taxonomy" id="62101"/>
    <lineage>
        <taxon>Bacteria</taxon>
        <taxon>Pseudomonadati</taxon>
        <taxon>Pseudomonadota</taxon>
        <taxon>Gammaproteobacteria</taxon>
        <taxon>Cellvibrionales</taxon>
        <taxon>Cellvibrionaceae</taxon>
        <taxon>Candidatus Endobugula</taxon>
    </lineage>
</organism>
<reference evidence="1 2" key="1">
    <citation type="journal article" date="2016" name="Appl. Environ. Microbiol.">
        <title>Lack of Overt Genome Reduction in the Bryostatin-Producing Bryozoan Symbiont "Candidatus Endobugula sertula".</title>
        <authorList>
            <person name="Miller I.J."/>
            <person name="Vanee N."/>
            <person name="Fong S.S."/>
            <person name="Lim-Fong G.E."/>
            <person name="Kwan J.C."/>
        </authorList>
    </citation>
    <scope>NUCLEOTIDE SEQUENCE [LARGE SCALE GENOMIC DNA]</scope>
    <source>
        <strain evidence="1">AB1-4</strain>
    </source>
</reference>